<sequence>MKNNMKKMKSNKTGKVLGTILMVIGAGAFVGFFSSQKNRSKTQEKALELGNYVLGKVDAEKNILISKAKELMRKTKSVEQDIDGLLSTYEKKTI</sequence>
<reference evidence="2" key="1">
    <citation type="submission" date="2017-04" db="EMBL/GenBank/DDBJ databases">
        <authorList>
            <person name="Varghese N."/>
            <person name="Submissions S."/>
        </authorList>
    </citation>
    <scope>NUCLEOTIDE SEQUENCE [LARGE SCALE GENOMIC DNA]</scope>
    <source>
        <strain evidence="2">DSM 16537</strain>
    </source>
</reference>
<name>A0A1W2H4L1_9BACT</name>
<dbReference type="STRING" id="758820.SAMN00777080_2439"/>
<proteinExistence type="predicted"/>
<accession>A0A1W2H4L1</accession>
<evidence type="ECO:0000313" key="2">
    <source>
        <dbReference type="Proteomes" id="UP000192333"/>
    </source>
</evidence>
<dbReference type="AlphaFoldDB" id="A0A1W2H4L1"/>
<protein>
    <submittedName>
        <fullName evidence="1">Uncharacterized protein</fullName>
    </submittedName>
</protein>
<organism evidence="1 2">
    <name type="scientific">Aquiflexum balticum DSM 16537</name>
    <dbReference type="NCBI Taxonomy" id="758820"/>
    <lineage>
        <taxon>Bacteria</taxon>
        <taxon>Pseudomonadati</taxon>
        <taxon>Bacteroidota</taxon>
        <taxon>Cytophagia</taxon>
        <taxon>Cytophagales</taxon>
        <taxon>Cyclobacteriaceae</taxon>
        <taxon>Aquiflexum</taxon>
    </lineage>
</organism>
<gene>
    <name evidence="1" type="ORF">SAMN00777080_2439</name>
</gene>
<dbReference type="Proteomes" id="UP000192333">
    <property type="component" value="Chromosome I"/>
</dbReference>
<dbReference type="EMBL" id="LT838813">
    <property type="protein sequence ID" value="SMD43829.1"/>
    <property type="molecule type" value="Genomic_DNA"/>
</dbReference>
<keyword evidence="2" id="KW-1185">Reference proteome</keyword>
<evidence type="ECO:0000313" key="1">
    <source>
        <dbReference type="EMBL" id="SMD43829.1"/>
    </source>
</evidence>